<feature type="compositionally biased region" description="Polar residues" evidence="2">
    <location>
        <begin position="1"/>
        <end position="11"/>
    </location>
</feature>
<keyword evidence="1" id="KW-0175">Coiled coil</keyword>
<feature type="compositionally biased region" description="Acidic residues" evidence="2">
    <location>
        <begin position="141"/>
        <end position="185"/>
    </location>
</feature>
<dbReference type="GO" id="GO:0071300">
    <property type="term" value="P:cellular response to retinoic acid"/>
    <property type="evidence" value="ECO:0007669"/>
    <property type="project" value="Ensembl"/>
</dbReference>
<feature type="domain" description="STRA8 bHLH" evidence="3">
    <location>
        <begin position="14"/>
        <end position="93"/>
    </location>
</feature>
<dbReference type="GO" id="GO:0090427">
    <property type="term" value="P:activation of meiosis"/>
    <property type="evidence" value="ECO:0007669"/>
    <property type="project" value="Ensembl"/>
</dbReference>
<evidence type="ECO:0000313" key="5">
    <source>
        <dbReference type="Proteomes" id="UP000694415"/>
    </source>
</evidence>
<feature type="coiled-coil region" evidence="1">
    <location>
        <begin position="68"/>
        <end position="95"/>
    </location>
</feature>
<protein>
    <submittedName>
        <fullName evidence="4">Stimulated by retinoic acid gene 8</fullName>
    </submittedName>
</protein>
<dbReference type="Proteomes" id="UP000694415">
    <property type="component" value="Unplaced"/>
</dbReference>
<organism evidence="4 5">
    <name type="scientific">Mus spicilegus</name>
    <name type="common">Mound-building mouse</name>
    <dbReference type="NCBI Taxonomy" id="10103"/>
    <lineage>
        <taxon>Eukaryota</taxon>
        <taxon>Metazoa</taxon>
        <taxon>Chordata</taxon>
        <taxon>Craniata</taxon>
        <taxon>Vertebrata</taxon>
        <taxon>Euteleostomi</taxon>
        <taxon>Mammalia</taxon>
        <taxon>Eutheria</taxon>
        <taxon>Euarchontoglires</taxon>
        <taxon>Glires</taxon>
        <taxon>Rodentia</taxon>
        <taxon>Myomorpha</taxon>
        <taxon>Muroidea</taxon>
        <taxon>Muridae</taxon>
        <taxon>Murinae</taxon>
        <taxon>Mus</taxon>
        <taxon>Mus</taxon>
    </lineage>
</organism>
<dbReference type="Pfam" id="PF23175">
    <property type="entry name" value="bHLH_STRA8"/>
    <property type="match status" value="1"/>
</dbReference>
<accession>A0A8C6IC62</accession>
<reference evidence="4" key="2">
    <citation type="submission" date="2025-09" db="UniProtKB">
        <authorList>
            <consortium name="Ensembl"/>
        </authorList>
    </citation>
    <scope>IDENTIFICATION</scope>
</reference>
<dbReference type="GO" id="GO:0001673">
    <property type="term" value="C:male germ cell nucleus"/>
    <property type="evidence" value="ECO:0007669"/>
    <property type="project" value="Ensembl"/>
</dbReference>
<feature type="region of interest" description="Disordered" evidence="2">
    <location>
        <begin position="1"/>
        <end position="22"/>
    </location>
</feature>
<proteinExistence type="predicted"/>
<evidence type="ECO:0000256" key="1">
    <source>
        <dbReference type="SAM" id="Coils"/>
    </source>
</evidence>
<name>A0A8C6IC62_MUSSI</name>
<dbReference type="GO" id="GO:0048477">
    <property type="term" value="P:oogenesis"/>
    <property type="evidence" value="ECO:0007669"/>
    <property type="project" value="Ensembl"/>
</dbReference>
<evidence type="ECO:0000256" key="2">
    <source>
        <dbReference type="SAM" id="MobiDB-lite"/>
    </source>
</evidence>
<dbReference type="PANTHER" id="PTHR35254">
    <property type="entry name" value="STIMULATED BY RETINOIC ACID GENE 8 PROTEIN HOMOLOG"/>
    <property type="match status" value="1"/>
</dbReference>
<dbReference type="GO" id="GO:0005737">
    <property type="term" value="C:cytoplasm"/>
    <property type="evidence" value="ECO:0007669"/>
    <property type="project" value="Ensembl"/>
</dbReference>
<dbReference type="PANTHER" id="PTHR35254:SF1">
    <property type="entry name" value="STIMULATED BY RETINOIC ACID GENE 8 PROTEIN HOMOLOG"/>
    <property type="match status" value="1"/>
</dbReference>
<evidence type="ECO:0000313" key="4">
    <source>
        <dbReference type="Ensembl" id="ENSMSIP00000035123.1"/>
    </source>
</evidence>
<dbReference type="AlphaFoldDB" id="A0A8C6IC62"/>
<keyword evidence="5" id="KW-1185">Reference proteome</keyword>
<dbReference type="GO" id="GO:0051321">
    <property type="term" value="P:meiotic cell cycle"/>
    <property type="evidence" value="ECO:0007669"/>
    <property type="project" value="Ensembl"/>
</dbReference>
<sequence length="371" mass="42119">MATPGEGNQPSDDGAPQPLVQLQKLEPRVVRRRLSQARHRATLVGLFNNLRKAVYSQSDITASKWQVLNRTKIHIQEQEESLDKLLKLKASFNLQDGNPNSLEEVKEEYARMYSENDSVFLNSFLQDSPPEWFLSEAVGPDAEEEGEEEGEEEEEEGDEEGEEEENGEEREVEEYQEEEDEEEEEEKKVNLSHSSSTLLPDLMEFERYLNFYKQTMDLLTMNSIISAHEVTLPIVSAAISHLWQTLSEEKKARLLQVWEQQHSAFADLTEACLELAGVEGSMKDSGVDSQGASCSLESTPEEVSSPHWDGPFAIFATCNSENPEEKFQLYIQIIEFFKSLGCVNTPLNQEPEPPDDDDAMLLKCLETFDDL</sequence>
<evidence type="ECO:0000259" key="3">
    <source>
        <dbReference type="Pfam" id="PF23175"/>
    </source>
</evidence>
<dbReference type="GO" id="GO:0045944">
    <property type="term" value="P:positive regulation of transcription by RNA polymerase II"/>
    <property type="evidence" value="ECO:0007669"/>
    <property type="project" value="Ensembl"/>
</dbReference>
<dbReference type="InterPro" id="IPR057021">
    <property type="entry name" value="bHLH_STRA8"/>
</dbReference>
<dbReference type="GeneTree" id="ENSGT00390000017181"/>
<feature type="region of interest" description="Disordered" evidence="2">
    <location>
        <begin position="139"/>
        <end position="194"/>
    </location>
</feature>
<reference evidence="4" key="1">
    <citation type="submission" date="2025-08" db="UniProtKB">
        <authorList>
            <consortium name="Ensembl"/>
        </authorList>
    </citation>
    <scope>IDENTIFICATION</scope>
</reference>
<dbReference type="Ensembl" id="ENSMSIT00000044264.1">
    <property type="protein sequence ID" value="ENSMSIP00000035123.1"/>
    <property type="gene ID" value="ENSMSIG00000029267.1"/>
</dbReference>
<dbReference type="InterPro" id="IPR033537">
    <property type="entry name" value="Stra8"/>
</dbReference>
<dbReference type="GO" id="GO:0048133">
    <property type="term" value="P:male germ-line stem cell asymmetric division"/>
    <property type="evidence" value="ECO:0007669"/>
    <property type="project" value="Ensembl"/>
</dbReference>